<feature type="region of interest" description="Disordered" evidence="4">
    <location>
        <begin position="243"/>
        <end position="270"/>
    </location>
</feature>
<reference evidence="6" key="1">
    <citation type="submission" date="2022-07" db="EMBL/GenBank/DDBJ databases">
        <title>Phylogenomic reconstructions and comparative analyses of Kickxellomycotina fungi.</title>
        <authorList>
            <person name="Reynolds N.K."/>
            <person name="Stajich J.E."/>
            <person name="Barry K."/>
            <person name="Grigoriev I.V."/>
            <person name="Crous P."/>
            <person name="Smith M.E."/>
        </authorList>
    </citation>
    <scope>NUCLEOTIDE SEQUENCE</scope>
    <source>
        <strain evidence="6">NBRC 105413</strain>
    </source>
</reference>
<evidence type="ECO:0000256" key="2">
    <source>
        <dbReference type="ARBA" id="ARBA00022980"/>
    </source>
</evidence>
<keyword evidence="7" id="KW-1185">Reference proteome</keyword>
<dbReference type="AlphaFoldDB" id="A0A9W7XJI1"/>
<evidence type="ECO:0000313" key="7">
    <source>
        <dbReference type="Proteomes" id="UP001145021"/>
    </source>
</evidence>
<organism evidence="6 7">
    <name type="scientific">Coemansia asiatica</name>
    <dbReference type="NCBI Taxonomy" id="1052880"/>
    <lineage>
        <taxon>Eukaryota</taxon>
        <taxon>Fungi</taxon>
        <taxon>Fungi incertae sedis</taxon>
        <taxon>Zoopagomycota</taxon>
        <taxon>Kickxellomycotina</taxon>
        <taxon>Kickxellomycetes</taxon>
        <taxon>Kickxellales</taxon>
        <taxon>Kickxellaceae</taxon>
        <taxon>Coemansia</taxon>
    </lineage>
</organism>
<evidence type="ECO:0000256" key="3">
    <source>
        <dbReference type="ARBA" id="ARBA00023274"/>
    </source>
</evidence>
<feature type="compositionally biased region" description="Basic residues" evidence="4">
    <location>
        <begin position="260"/>
        <end position="270"/>
    </location>
</feature>
<keyword evidence="2 6" id="KW-0689">Ribosomal protein</keyword>
<dbReference type="GO" id="GO:0005840">
    <property type="term" value="C:ribosome"/>
    <property type="evidence" value="ECO:0007669"/>
    <property type="project" value="UniProtKB-KW"/>
</dbReference>
<dbReference type="InterPro" id="IPR001848">
    <property type="entry name" value="Ribosomal_uS10"/>
</dbReference>
<sequence>MARNDAASTTVTRSATSYSKILDKVLGIDVHKKKKVIPPEDVDPMYQKPVILPPTHGVEICRVSFRSFQLHRLDFYMNFCRKAAHSMGIPCTGTICLPRVIRRWTVLKSPFVHKSAMEVFERRTHKRLLVVRDADPEVVKKWLDYINKNIPIGLGMKYSMTEYEPLDVGQKIEKALKTGDSRLVDEKTLLSTKYVDDLVVRGRRRMWTTYKDLPIYGRSDVEKLAQDIASKLRVDPKANIEQVTRDIVMGSRPPKPAKPSSKKTGPKATA</sequence>
<dbReference type="InterPro" id="IPR027486">
    <property type="entry name" value="Ribosomal_uS10_dom"/>
</dbReference>
<keyword evidence="3" id="KW-0687">Ribonucleoprotein</keyword>
<dbReference type="GO" id="GO:0004830">
    <property type="term" value="F:tryptophan-tRNA ligase activity"/>
    <property type="evidence" value="ECO:0007669"/>
    <property type="project" value="UniProtKB-EC"/>
</dbReference>
<protein>
    <submittedName>
        <fullName evidence="6">Mitochondrial 37S ribosomal protein rsm10</fullName>
        <ecNumber evidence="6">6.1.1.2</ecNumber>
    </submittedName>
</protein>
<evidence type="ECO:0000259" key="5">
    <source>
        <dbReference type="SMART" id="SM01403"/>
    </source>
</evidence>
<evidence type="ECO:0000256" key="4">
    <source>
        <dbReference type="SAM" id="MobiDB-lite"/>
    </source>
</evidence>
<keyword evidence="6" id="KW-0436">Ligase</keyword>
<proteinExistence type="inferred from homology"/>
<dbReference type="Proteomes" id="UP001145021">
    <property type="component" value="Unassembled WGS sequence"/>
</dbReference>
<dbReference type="SMART" id="SM01403">
    <property type="entry name" value="Ribosomal_S10"/>
    <property type="match status" value="1"/>
</dbReference>
<evidence type="ECO:0000256" key="1">
    <source>
        <dbReference type="ARBA" id="ARBA00007102"/>
    </source>
</evidence>
<dbReference type="EC" id="6.1.1.2" evidence="6"/>
<dbReference type="Pfam" id="PF00338">
    <property type="entry name" value="Ribosomal_S10"/>
    <property type="match status" value="1"/>
</dbReference>
<dbReference type="GO" id="GO:0006412">
    <property type="term" value="P:translation"/>
    <property type="evidence" value="ECO:0007669"/>
    <property type="project" value="InterPro"/>
</dbReference>
<dbReference type="EMBL" id="JANBOH010000198">
    <property type="protein sequence ID" value="KAJ1644027.1"/>
    <property type="molecule type" value="Genomic_DNA"/>
</dbReference>
<dbReference type="InterPro" id="IPR036838">
    <property type="entry name" value="Ribosomal_uS10_dom_sf"/>
</dbReference>
<feature type="domain" description="Small ribosomal subunit protein uS10" evidence="5">
    <location>
        <begin position="62"/>
        <end position="159"/>
    </location>
</feature>
<dbReference type="GO" id="GO:0003735">
    <property type="term" value="F:structural constituent of ribosome"/>
    <property type="evidence" value="ECO:0007669"/>
    <property type="project" value="InterPro"/>
</dbReference>
<dbReference type="Gene3D" id="3.30.70.600">
    <property type="entry name" value="Ribosomal protein S10 domain"/>
    <property type="match status" value="1"/>
</dbReference>
<evidence type="ECO:0000313" key="6">
    <source>
        <dbReference type="EMBL" id="KAJ1644027.1"/>
    </source>
</evidence>
<comment type="similarity">
    <text evidence="1">Belongs to the universal ribosomal protein uS10 family.</text>
</comment>
<dbReference type="PANTHER" id="PTHR11700">
    <property type="entry name" value="30S RIBOSOMAL PROTEIN S10 FAMILY MEMBER"/>
    <property type="match status" value="1"/>
</dbReference>
<dbReference type="GO" id="GO:1990904">
    <property type="term" value="C:ribonucleoprotein complex"/>
    <property type="evidence" value="ECO:0007669"/>
    <property type="project" value="UniProtKB-KW"/>
</dbReference>
<gene>
    <name evidence="6" type="primary">RSM10</name>
    <name evidence="6" type="ORF">LPJ64_004253</name>
</gene>
<dbReference type="SUPFAM" id="SSF54999">
    <property type="entry name" value="Ribosomal protein S10"/>
    <property type="match status" value="1"/>
</dbReference>
<comment type="caution">
    <text evidence="6">The sequence shown here is derived from an EMBL/GenBank/DDBJ whole genome shotgun (WGS) entry which is preliminary data.</text>
</comment>
<dbReference type="HAMAP" id="MF_00508">
    <property type="entry name" value="Ribosomal_uS10"/>
    <property type="match status" value="1"/>
</dbReference>
<name>A0A9W7XJI1_9FUNG</name>
<accession>A0A9W7XJI1</accession>